<dbReference type="SUPFAM" id="SSF53955">
    <property type="entry name" value="Lysozyme-like"/>
    <property type="match status" value="1"/>
</dbReference>
<dbReference type="PANTHER" id="PTHR38107:SF3">
    <property type="entry name" value="LYSOZYME RRRD-RELATED"/>
    <property type="match status" value="1"/>
</dbReference>
<evidence type="ECO:0000256" key="5">
    <source>
        <dbReference type="ARBA" id="ARBA00023295"/>
    </source>
</evidence>
<evidence type="ECO:0000256" key="4">
    <source>
        <dbReference type="ARBA" id="ARBA00022801"/>
    </source>
</evidence>
<dbReference type="InterPro" id="IPR034690">
    <property type="entry name" value="Endolysin_T4_type"/>
</dbReference>
<evidence type="ECO:0000256" key="3">
    <source>
        <dbReference type="ARBA" id="ARBA00022638"/>
    </source>
</evidence>
<protein>
    <recommendedName>
        <fullName evidence="6">Lysozyme</fullName>
        <ecNumber evidence="6">3.2.1.17</ecNumber>
    </recommendedName>
</protein>
<proteinExistence type="inferred from homology"/>
<dbReference type="InterPro" id="IPR051018">
    <property type="entry name" value="Bacteriophage_GH24"/>
</dbReference>
<evidence type="ECO:0000256" key="1">
    <source>
        <dbReference type="ARBA" id="ARBA00000632"/>
    </source>
</evidence>
<evidence type="ECO:0000313" key="8">
    <source>
        <dbReference type="Proteomes" id="UP001056937"/>
    </source>
</evidence>
<dbReference type="PANTHER" id="PTHR38107">
    <property type="match status" value="1"/>
</dbReference>
<dbReference type="HAMAP" id="MF_04110">
    <property type="entry name" value="ENDOLYSIN_T4"/>
    <property type="match status" value="1"/>
</dbReference>
<keyword evidence="4 6" id="KW-0378">Hydrolase</keyword>
<dbReference type="Proteomes" id="UP001056937">
    <property type="component" value="Chromosome 1"/>
</dbReference>
<comment type="similarity">
    <text evidence="6">Belongs to the glycosyl hydrolase 24 family.</text>
</comment>
<dbReference type="Pfam" id="PF00959">
    <property type="entry name" value="Phage_lysozyme"/>
    <property type="match status" value="1"/>
</dbReference>
<evidence type="ECO:0000313" key="7">
    <source>
        <dbReference type="EMBL" id="USI71604.1"/>
    </source>
</evidence>
<organism evidence="7 8">
    <name type="scientific">Sphingomonas morindae</name>
    <dbReference type="NCBI Taxonomy" id="1541170"/>
    <lineage>
        <taxon>Bacteria</taxon>
        <taxon>Pseudomonadati</taxon>
        <taxon>Pseudomonadota</taxon>
        <taxon>Alphaproteobacteria</taxon>
        <taxon>Sphingomonadales</taxon>
        <taxon>Sphingomonadaceae</taxon>
        <taxon>Sphingomonas</taxon>
    </lineage>
</organism>
<evidence type="ECO:0000256" key="6">
    <source>
        <dbReference type="RuleBase" id="RU003788"/>
    </source>
</evidence>
<reference evidence="7" key="1">
    <citation type="journal article" date="2022" name="Toxins">
        <title>Genomic Analysis of Sphingopyxis sp. USTB-05 for Biodegrading Cyanobacterial Hepatotoxins.</title>
        <authorList>
            <person name="Liu C."/>
            <person name="Xu Q."/>
            <person name="Zhao Z."/>
            <person name="Zhang H."/>
            <person name="Liu X."/>
            <person name="Yin C."/>
            <person name="Liu Y."/>
            <person name="Yan H."/>
        </authorList>
    </citation>
    <scope>NUCLEOTIDE SEQUENCE</scope>
    <source>
        <strain evidence="7">NBD5</strain>
    </source>
</reference>
<evidence type="ECO:0000256" key="2">
    <source>
        <dbReference type="ARBA" id="ARBA00022529"/>
    </source>
</evidence>
<keyword evidence="2 6" id="KW-0929">Antimicrobial</keyword>
<sequence length="188" mass="19846">MLRVFPHADKIFGGFMQDQKAAVPPGVAKGGALLALVGAATAAIVAPFVSTWESGGKPPLRAYRDMVGVWTICDGDTKNVVPGMTETAAGCAVRLDQRLADHVGPVLACAPVLAGHPYQLSAAISLAYNVGTGAFCRSTIARLFKARQWRAACDGFPAWSYAGGRQVQGLLNRRRAERALCLKELPPA</sequence>
<dbReference type="CDD" id="cd16900">
    <property type="entry name" value="endolysin_R21-like"/>
    <property type="match status" value="1"/>
</dbReference>
<comment type="catalytic activity">
    <reaction evidence="1 6">
        <text>Hydrolysis of (1-&gt;4)-beta-linkages between N-acetylmuramic acid and N-acetyl-D-glucosamine residues in a peptidoglycan and between N-acetyl-D-glucosamine residues in chitodextrins.</text>
        <dbReference type="EC" id="3.2.1.17"/>
    </reaction>
</comment>
<dbReference type="InterPro" id="IPR023347">
    <property type="entry name" value="Lysozyme_dom_sf"/>
</dbReference>
<dbReference type="Gene3D" id="1.10.530.40">
    <property type="match status" value="1"/>
</dbReference>
<name>A0ABY4X3Z3_9SPHN</name>
<keyword evidence="8" id="KW-1185">Reference proteome</keyword>
<dbReference type="EC" id="3.2.1.17" evidence="6"/>
<gene>
    <name evidence="7" type="ORF">LHA26_09670</name>
</gene>
<keyword evidence="5 6" id="KW-0326">Glycosidase</keyword>
<dbReference type="InterPro" id="IPR002196">
    <property type="entry name" value="Glyco_hydro_24"/>
</dbReference>
<dbReference type="EMBL" id="CP084930">
    <property type="protein sequence ID" value="USI71604.1"/>
    <property type="molecule type" value="Genomic_DNA"/>
</dbReference>
<accession>A0ABY4X3Z3</accession>
<keyword evidence="3 6" id="KW-0081">Bacteriolytic enzyme</keyword>
<dbReference type="RefSeq" id="WP_252165417.1">
    <property type="nucleotide sequence ID" value="NZ_CP084930.1"/>
</dbReference>
<dbReference type="InterPro" id="IPR023346">
    <property type="entry name" value="Lysozyme-like_dom_sf"/>
</dbReference>